<dbReference type="Proteomes" id="UP001497700">
    <property type="component" value="Unassembled WGS sequence"/>
</dbReference>
<gene>
    <name evidence="1" type="ORF">F4820DRAFT_418631</name>
</gene>
<protein>
    <submittedName>
        <fullName evidence="1">Uncharacterized protein</fullName>
    </submittedName>
</protein>
<dbReference type="EMBL" id="MU393465">
    <property type="protein sequence ID" value="KAI4865952.1"/>
    <property type="molecule type" value="Genomic_DNA"/>
</dbReference>
<evidence type="ECO:0000313" key="1">
    <source>
        <dbReference type="EMBL" id="KAI4865952.1"/>
    </source>
</evidence>
<keyword evidence="2" id="KW-1185">Reference proteome</keyword>
<organism evidence="1 2">
    <name type="scientific">Hypoxylon rubiginosum</name>
    <dbReference type="NCBI Taxonomy" id="110542"/>
    <lineage>
        <taxon>Eukaryota</taxon>
        <taxon>Fungi</taxon>
        <taxon>Dikarya</taxon>
        <taxon>Ascomycota</taxon>
        <taxon>Pezizomycotina</taxon>
        <taxon>Sordariomycetes</taxon>
        <taxon>Xylariomycetidae</taxon>
        <taxon>Xylariales</taxon>
        <taxon>Hypoxylaceae</taxon>
        <taxon>Hypoxylon</taxon>
    </lineage>
</organism>
<comment type="caution">
    <text evidence="1">The sequence shown here is derived from an EMBL/GenBank/DDBJ whole genome shotgun (WGS) entry which is preliminary data.</text>
</comment>
<sequence length="122" mass="13600">MEVKVMTWRPRRIEADGTTILEEAQTEDSIFRAANGSLVNGERILHIGLKDFGNQYDCPGIDGIPGGVTISFSQLYNMVRKGEAIKQKTKQKRELDDVGLLGVQKRQKARSPPEELGAQDED</sequence>
<reference evidence="1 2" key="1">
    <citation type="journal article" date="2022" name="New Phytol.">
        <title>Ecological generalism drives hyperdiversity of secondary metabolite gene clusters in xylarialean endophytes.</title>
        <authorList>
            <person name="Franco M.E.E."/>
            <person name="Wisecaver J.H."/>
            <person name="Arnold A.E."/>
            <person name="Ju Y.M."/>
            <person name="Slot J.C."/>
            <person name="Ahrendt S."/>
            <person name="Moore L.P."/>
            <person name="Eastman K.E."/>
            <person name="Scott K."/>
            <person name="Konkel Z."/>
            <person name="Mondo S.J."/>
            <person name="Kuo A."/>
            <person name="Hayes R.D."/>
            <person name="Haridas S."/>
            <person name="Andreopoulos B."/>
            <person name="Riley R."/>
            <person name="LaButti K."/>
            <person name="Pangilinan J."/>
            <person name="Lipzen A."/>
            <person name="Amirebrahimi M."/>
            <person name="Yan J."/>
            <person name="Adam C."/>
            <person name="Keymanesh K."/>
            <person name="Ng V."/>
            <person name="Louie K."/>
            <person name="Northen T."/>
            <person name="Drula E."/>
            <person name="Henrissat B."/>
            <person name="Hsieh H.M."/>
            <person name="Youens-Clark K."/>
            <person name="Lutzoni F."/>
            <person name="Miadlikowska J."/>
            <person name="Eastwood D.C."/>
            <person name="Hamelin R.C."/>
            <person name="Grigoriev I.V."/>
            <person name="U'Ren J.M."/>
        </authorList>
    </citation>
    <scope>NUCLEOTIDE SEQUENCE [LARGE SCALE GENOMIC DNA]</scope>
    <source>
        <strain evidence="1 2">CBS 119005</strain>
    </source>
</reference>
<proteinExistence type="predicted"/>
<evidence type="ECO:0000313" key="2">
    <source>
        <dbReference type="Proteomes" id="UP001497700"/>
    </source>
</evidence>
<accession>A0ACB9Z3T0</accession>
<name>A0ACB9Z3T0_9PEZI</name>